<dbReference type="AlphaFoldDB" id="A0A8H4IXF3"/>
<gene>
    <name evidence="1" type="ORF">GTA08_BOTSDO03163</name>
</gene>
<accession>A0A8H4IXF3</accession>
<evidence type="ECO:0000313" key="2">
    <source>
        <dbReference type="Proteomes" id="UP000572817"/>
    </source>
</evidence>
<dbReference type="Proteomes" id="UP000572817">
    <property type="component" value="Unassembled WGS sequence"/>
</dbReference>
<reference evidence="1" key="1">
    <citation type="submission" date="2020-04" db="EMBL/GenBank/DDBJ databases">
        <title>Genome Assembly and Annotation of Botryosphaeria dothidea sdau 11-99, a Latent Pathogen of Apple Fruit Ring Rot in China.</title>
        <authorList>
            <person name="Yu C."/>
            <person name="Diao Y."/>
            <person name="Lu Q."/>
            <person name="Zhao J."/>
            <person name="Cui S."/>
            <person name="Peng C."/>
            <person name="He B."/>
            <person name="Liu H."/>
        </authorList>
    </citation>
    <scope>NUCLEOTIDE SEQUENCE [LARGE SCALE GENOMIC DNA]</scope>
    <source>
        <strain evidence="1">Sdau11-99</strain>
    </source>
</reference>
<comment type="caution">
    <text evidence="1">The sequence shown here is derived from an EMBL/GenBank/DDBJ whole genome shotgun (WGS) entry which is preliminary data.</text>
</comment>
<dbReference type="OrthoDB" id="9986861at2759"/>
<evidence type="ECO:0000313" key="1">
    <source>
        <dbReference type="EMBL" id="KAF4309336.1"/>
    </source>
</evidence>
<dbReference type="EMBL" id="WWBZ02000016">
    <property type="protein sequence ID" value="KAF4309336.1"/>
    <property type="molecule type" value="Genomic_DNA"/>
</dbReference>
<organism evidence="1 2">
    <name type="scientific">Botryosphaeria dothidea</name>
    <dbReference type="NCBI Taxonomy" id="55169"/>
    <lineage>
        <taxon>Eukaryota</taxon>
        <taxon>Fungi</taxon>
        <taxon>Dikarya</taxon>
        <taxon>Ascomycota</taxon>
        <taxon>Pezizomycotina</taxon>
        <taxon>Dothideomycetes</taxon>
        <taxon>Dothideomycetes incertae sedis</taxon>
        <taxon>Botryosphaeriales</taxon>
        <taxon>Botryosphaeriaceae</taxon>
        <taxon>Botryosphaeria</taxon>
    </lineage>
</organism>
<protein>
    <submittedName>
        <fullName evidence="1">Uncharacterized protein</fullName>
    </submittedName>
</protein>
<proteinExistence type="predicted"/>
<sequence length="137" mass="15449">MATPTSILIIGLDFQWTAVHRADLINPAVLRGNVQRRIEDLAKVTGLETETLLVNPDKDDALDEIGNKLREGKAGKKWDGVIFGWGMRGIPDTSALFEAMVNRVKDEAPKARFMFTLAQPNHWEAIQRNFPHLKKDE</sequence>
<name>A0A8H4IXF3_9PEZI</name>
<keyword evidence="2" id="KW-1185">Reference proteome</keyword>